<feature type="domain" description="SGNH hydrolase-type esterase" evidence="2">
    <location>
        <begin position="39"/>
        <end position="197"/>
    </location>
</feature>
<organism evidence="3 4">
    <name type="scientific">Thiohalobacter thiocyanaticus</name>
    <dbReference type="NCBI Taxonomy" id="585455"/>
    <lineage>
        <taxon>Bacteria</taxon>
        <taxon>Pseudomonadati</taxon>
        <taxon>Pseudomonadota</taxon>
        <taxon>Gammaproteobacteria</taxon>
        <taxon>Thiohalobacterales</taxon>
        <taxon>Thiohalobacteraceae</taxon>
        <taxon>Thiohalobacter</taxon>
    </lineage>
</organism>
<dbReference type="Pfam" id="PF13472">
    <property type="entry name" value="Lipase_GDSL_2"/>
    <property type="match status" value="1"/>
</dbReference>
<reference evidence="3 4" key="1">
    <citation type="submission" date="2017-05" db="EMBL/GenBank/DDBJ databases">
        <title>Thiocyanate degradation by Thiohalobacter thiocyanaticus FOKN1.</title>
        <authorList>
            <person name="Oshiki M."/>
            <person name="Fukushima T."/>
            <person name="Kawano S."/>
            <person name="Nakagawa J."/>
        </authorList>
    </citation>
    <scope>NUCLEOTIDE SEQUENCE [LARGE SCALE GENOMIC DNA]</scope>
    <source>
        <strain evidence="3 4">FOKN1</strain>
    </source>
</reference>
<evidence type="ECO:0000256" key="1">
    <source>
        <dbReference type="SAM" id="SignalP"/>
    </source>
</evidence>
<dbReference type="GO" id="GO:0004622">
    <property type="term" value="F:phosphatidylcholine lysophospholipase activity"/>
    <property type="evidence" value="ECO:0007669"/>
    <property type="project" value="TreeGrafter"/>
</dbReference>
<dbReference type="InterPro" id="IPR051532">
    <property type="entry name" value="Ester_Hydrolysis_Enzymes"/>
</dbReference>
<feature type="chain" id="PRO_5012261214" evidence="1">
    <location>
        <begin position="33"/>
        <end position="227"/>
    </location>
</feature>
<dbReference type="SUPFAM" id="SSF52266">
    <property type="entry name" value="SGNH hydrolase"/>
    <property type="match status" value="1"/>
</dbReference>
<dbReference type="EMBL" id="AP018052">
    <property type="protein sequence ID" value="BAZ93639.1"/>
    <property type="molecule type" value="Genomic_DNA"/>
</dbReference>
<gene>
    <name evidence="3" type="ORF">FOKN1_1240</name>
</gene>
<dbReference type="InterPro" id="IPR013830">
    <property type="entry name" value="SGNH_hydro"/>
</dbReference>
<protein>
    <submittedName>
        <fullName evidence="3">Acyl-CoA thioesterase</fullName>
    </submittedName>
</protein>
<proteinExistence type="predicted"/>
<dbReference type="InterPro" id="IPR036514">
    <property type="entry name" value="SGNH_hydro_sf"/>
</dbReference>
<dbReference type="PANTHER" id="PTHR30383">
    <property type="entry name" value="THIOESTERASE 1/PROTEASE 1/LYSOPHOSPHOLIPASE L1"/>
    <property type="match status" value="1"/>
</dbReference>
<evidence type="ECO:0000259" key="2">
    <source>
        <dbReference type="Pfam" id="PF13472"/>
    </source>
</evidence>
<name>A0A1Z4VPS8_9GAMM</name>
<dbReference type="AlphaFoldDB" id="A0A1Z4VPS8"/>
<dbReference type="Gene3D" id="3.40.50.1110">
    <property type="entry name" value="SGNH hydrolase"/>
    <property type="match status" value="1"/>
</dbReference>
<dbReference type="Proteomes" id="UP000218765">
    <property type="component" value="Chromosome"/>
</dbReference>
<sequence>MVAVNSSLACAFMRLLKLLLCMLLIAAAAARAEAPRILVLGDSISAAYGMELEQGWVHLLQQRLQLEGYPHRVVNASISGETTAGGLARLPELLQTHAPDVVILELGGNDGLRGLAMRETRDNLARMIALSRQENARVVLLGMKLPPNYGPVYTEAFERIFVELGARPGVTGVPFLLDGVALEPGLMQADGIHPTSRAQPQLLDNAWPALLHQLERTHDPVMHSSGD</sequence>
<dbReference type="PANTHER" id="PTHR30383:SF24">
    <property type="entry name" value="THIOESTERASE 1_PROTEASE 1_LYSOPHOSPHOLIPASE L1"/>
    <property type="match status" value="1"/>
</dbReference>
<dbReference type="CDD" id="cd01822">
    <property type="entry name" value="Lysophospholipase_L1_like"/>
    <property type="match status" value="1"/>
</dbReference>
<evidence type="ECO:0000313" key="3">
    <source>
        <dbReference type="EMBL" id="BAZ93639.1"/>
    </source>
</evidence>
<evidence type="ECO:0000313" key="4">
    <source>
        <dbReference type="Proteomes" id="UP000218765"/>
    </source>
</evidence>
<accession>A0A1Z4VPS8</accession>
<keyword evidence="1" id="KW-0732">Signal</keyword>
<dbReference type="KEGG" id="ttc:FOKN1_1240"/>
<feature type="signal peptide" evidence="1">
    <location>
        <begin position="1"/>
        <end position="32"/>
    </location>
</feature>
<keyword evidence="4" id="KW-1185">Reference proteome</keyword>